<keyword evidence="3" id="KW-0813">Transport</keyword>
<evidence type="ECO:0000256" key="12">
    <source>
        <dbReference type="ARBA" id="ARBA00023286"/>
    </source>
</evidence>
<evidence type="ECO:0000256" key="7">
    <source>
        <dbReference type="ARBA" id="ARBA00023065"/>
    </source>
</evidence>
<evidence type="ECO:0000256" key="4">
    <source>
        <dbReference type="ARBA" id="ARBA00022692"/>
    </source>
</evidence>
<evidence type="ECO:0000256" key="10">
    <source>
        <dbReference type="ARBA" id="ARBA00023180"/>
    </source>
</evidence>
<comment type="similarity">
    <text evidence="2">Belongs to the glutamate-gated ion channel (TC 1.A.10.1) family.</text>
</comment>
<evidence type="ECO:0000256" key="16">
    <source>
        <dbReference type="SAM" id="SignalP"/>
    </source>
</evidence>
<keyword evidence="4 15" id="KW-0812">Transmembrane</keyword>
<evidence type="ECO:0000256" key="5">
    <source>
        <dbReference type="ARBA" id="ARBA00022989"/>
    </source>
</evidence>
<keyword evidence="19" id="KW-1185">Reference proteome</keyword>
<feature type="transmembrane region" description="Helical" evidence="15">
    <location>
        <begin position="804"/>
        <end position="824"/>
    </location>
</feature>
<keyword evidence="13" id="KW-0407">Ion channel</keyword>
<feature type="transmembrane region" description="Helical" evidence="15">
    <location>
        <begin position="609"/>
        <end position="636"/>
    </location>
</feature>
<feature type="domain" description="Ionotropic glutamate receptor C-terminal" evidence="17">
    <location>
        <begin position="416"/>
        <end position="775"/>
    </location>
</feature>
<evidence type="ECO:0000256" key="2">
    <source>
        <dbReference type="ARBA" id="ARBA00008685"/>
    </source>
</evidence>
<evidence type="ECO:0000256" key="13">
    <source>
        <dbReference type="ARBA" id="ARBA00023303"/>
    </source>
</evidence>
<evidence type="ECO:0000256" key="15">
    <source>
        <dbReference type="SAM" id="Phobius"/>
    </source>
</evidence>
<dbReference type="Gene3D" id="3.40.50.2300">
    <property type="match status" value="2"/>
</dbReference>
<dbReference type="AlphaFoldDB" id="A0AAJ7L4Q2"/>
<organism evidence="19 20">
    <name type="scientific">Galendromus occidentalis</name>
    <name type="common">western predatory mite</name>
    <dbReference type="NCBI Taxonomy" id="34638"/>
    <lineage>
        <taxon>Eukaryota</taxon>
        <taxon>Metazoa</taxon>
        <taxon>Ecdysozoa</taxon>
        <taxon>Arthropoda</taxon>
        <taxon>Chelicerata</taxon>
        <taxon>Arachnida</taxon>
        <taxon>Acari</taxon>
        <taxon>Parasitiformes</taxon>
        <taxon>Mesostigmata</taxon>
        <taxon>Gamasina</taxon>
        <taxon>Phytoseioidea</taxon>
        <taxon>Phytoseiidae</taxon>
        <taxon>Typhlodrominae</taxon>
        <taxon>Galendromus</taxon>
    </lineage>
</organism>
<dbReference type="Proteomes" id="UP000694867">
    <property type="component" value="Unplaced"/>
</dbReference>
<dbReference type="GO" id="GO:0015276">
    <property type="term" value="F:ligand-gated monoatomic ion channel activity"/>
    <property type="evidence" value="ECO:0007669"/>
    <property type="project" value="InterPro"/>
</dbReference>
<evidence type="ECO:0000256" key="1">
    <source>
        <dbReference type="ARBA" id="ARBA00004141"/>
    </source>
</evidence>
<reference evidence="20" key="1">
    <citation type="submission" date="2025-08" db="UniProtKB">
        <authorList>
            <consortium name="RefSeq"/>
        </authorList>
    </citation>
    <scope>IDENTIFICATION</scope>
</reference>
<dbReference type="InterPro" id="IPR001320">
    <property type="entry name" value="Iontro_rcpt_C"/>
</dbReference>
<evidence type="ECO:0000256" key="9">
    <source>
        <dbReference type="ARBA" id="ARBA00023170"/>
    </source>
</evidence>
<evidence type="ECO:0000256" key="11">
    <source>
        <dbReference type="ARBA" id="ARBA00023257"/>
    </source>
</evidence>
<evidence type="ECO:0000313" key="19">
    <source>
        <dbReference type="Proteomes" id="UP000694867"/>
    </source>
</evidence>
<dbReference type="SUPFAM" id="SSF53822">
    <property type="entry name" value="Periplasmic binding protein-like I"/>
    <property type="match status" value="1"/>
</dbReference>
<feature type="domain" description="Ionotropic glutamate receptor L-glutamate and glycine-binding" evidence="18">
    <location>
        <begin position="426"/>
        <end position="490"/>
    </location>
</feature>
<dbReference type="RefSeq" id="XP_018493734.2">
    <property type="nucleotide sequence ID" value="XM_018638218.2"/>
</dbReference>
<name>A0AAJ7L4Q2_9ACAR</name>
<dbReference type="KEGG" id="goe:108863639"/>
<dbReference type="InterPro" id="IPR001828">
    <property type="entry name" value="ANF_lig-bd_rcpt"/>
</dbReference>
<feature type="transmembrane region" description="Helical" evidence="15">
    <location>
        <begin position="542"/>
        <end position="565"/>
    </location>
</feature>
<dbReference type="SUPFAM" id="SSF53850">
    <property type="entry name" value="Periplasmic binding protein-like II"/>
    <property type="match status" value="1"/>
</dbReference>
<dbReference type="InterPro" id="IPR015683">
    <property type="entry name" value="Ionotropic_Glu_rcpt"/>
</dbReference>
<dbReference type="Pfam" id="PF10613">
    <property type="entry name" value="Lig_chan-Glu_bd"/>
    <property type="match status" value="1"/>
</dbReference>
<feature type="signal peptide" evidence="16">
    <location>
        <begin position="1"/>
        <end position="27"/>
    </location>
</feature>
<dbReference type="FunFam" id="3.40.190.10:FF:000024">
    <property type="entry name" value="Glutamate receptor, ionotropic, delta 1"/>
    <property type="match status" value="1"/>
</dbReference>
<keyword evidence="5 15" id="KW-1133">Transmembrane helix</keyword>
<dbReference type="PANTHER" id="PTHR18966">
    <property type="entry name" value="IONOTROPIC GLUTAMATE RECEPTOR"/>
    <property type="match status" value="1"/>
</dbReference>
<protein>
    <submittedName>
        <fullName evidence="20">Glutamate receptor ionotropic, kainate 2</fullName>
    </submittedName>
</protein>
<dbReference type="Pfam" id="PF00060">
    <property type="entry name" value="Lig_chan"/>
    <property type="match status" value="1"/>
</dbReference>
<dbReference type="Pfam" id="PF01094">
    <property type="entry name" value="ANF_receptor"/>
    <property type="match status" value="1"/>
</dbReference>
<gene>
    <name evidence="20" type="primary">LOC108863639</name>
</gene>
<dbReference type="SMART" id="SM00918">
    <property type="entry name" value="Lig_chan-Glu_bd"/>
    <property type="match status" value="1"/>
</dbReference>
<dbReference type="GO" id="GO:0045211">
    <property type="term" value="C:postsynaptic membrane"/>
    <property type="evidence" value="ECO:0007669"/>
    <property type="project" value="UniProtKB-SubCell"/>
</dbReference>
<sequence length="868" mass="98594">MSENPNLAARLLLLTSILVSCATCVQGGTYKIAGVFSAETGQVESRVFSRAVDRVNTDNQEFPEVQMQAISIMLKEGETWRNYLELCKQFESGVVAIVGAESSVEDSLISSVSSAVRIPHIRTGFNRELEDPDDLSLALAPSPSDLAEVVRQLILHMGWIHIVYIYDTSAGLLRMNELEEDPEFKGRRLMPIDLSVDSNPWDNIVKLSIRHVVVDIESKSVHQVLKEISMSGLSQEYYSFIMPNSDIRIPENSTQQTFFLDADVYTFSLVDPENREMHWIYRMLEMNSTENEPNLPFIYDSVLQIGHTLNNLSLIHRPIQASQGSCSNEKVFENGRRLYDSIRESTKFQGVTGFIEFDDKGVRKVKHVHVKLLKDGKLTKVADWKPQEGLTFIKELDPKGEPDEALEQDEGLNNRVLVVTSIQTPPFLMRDDRPHLKGNERYSGFVVDLLEKLSKLLKFQYYIKEVEDNKYGAFNESTGSYSGLVGEILLGKADIAVAPFTINRERFASLDFSFPFLEAGIGLLARREVDALSHSFLSPFTFWMWSALFCTMCSATFVITFIARLSPREWSSVSETAIETSFTIGNCFWYLYSTIMFQRFQLKPSSPAVVVAFFAWFIFCLAVMVSYGTVLGDFIIKYNEKPILSRIDDLRSESNRVKFSAIQSGSTMKFFEETEYPNYKQIYAKLDKEAAVRNLSEAMERIKSEDFALFLETPYIEYFVGRDCSLQQVEGTVGSVSYGIAMSRGSTLTKYLSAGVLSLRREGALQALRAKWWNEHHAGKHCPNHHLIVRPTPFTVRFGRVNMLFVFLLSGLIVSVAITLYNYVRKQMSNEDKSDFRFFVPTLLKEIQNLFLPKKPEPANPSPEPVET</sequence>
<keyword evidence="8 15" id="KW-0472">Membrane</keyword>
<evidence type="ECO:0000256" key="14">
    <source>
        <dbReference type="ARBA" id="ARBA00034100"/>
    </source>
</evidence>
<evidence type="ECO:0000256" key="3">
    <source>
        <dbReference type="ARBA" id="ARBA00022448"/>
    </source>
</evidence>
<keyword evidence="16" id="KW-0732">Signal</keyword>
<keyword evidence="10" id="KW-0325">Glycoprotein</keyword>
<evidence type="ECO:0000259" key="18">
    <source>
        <dbReference type="SMART" id="SM00918"/>
    </source>
</evidence>
<dbReference type="SMART" id="SM00079">
    <property type="entry name" value="PBPe"/>
    <property type="match status" value="1"/>
</dbReference>
<evidence type="ECO:0000256" key="8">
    <source>
        <dbReference type="ARBA" id="ARBA00023136"/>
    </source>
</evidence>
<keyword evidence="12" id="KW-1071">Ligand-gated ion channel</keyword>
<feature type="chain" id="PRO_5042611641" evidence="16">
    <location>
        <begin position="28"/>
        <end position="868"/>
    </location>
</feature>
<dbReference type="Gene3D" id="3.40.190.10">
    <property type="entry name" value="Periplasmic binding protein-like II"/>
    <property type="match status" value="3"/>
</dbReference>
<evidence type="ECO:0000259" key="17">
    <source>
        <dbReference type="SMART" id="SM00079"/>
    </source>
</evidence>
<comment type="subcellular location">
    <subcellularLocation>
        <location evidence="1">Membrane</location>
        <topology evidence="1">Multi-pass membrane protein</topology>
    </subcellularLocation>
    <subcellularLocation>
        <location evidence="14">Postsynaptic cell membrane</location>
    </subcellularLocation>
</comment>
<dbReference type="InterPro" id="IPR019594">
    <property type="entry name" value="Glu/Gly-bd"/>
</dbReference>
<proteinExistence type="inferred from homology"/>
<keyword evidence="6" id="KW-0770">Synapse</keyword>
<keyword evidence="11" id="KW-0628">Postsynaptic cell membrane</keyword>
<keyword evidence="7" id="KW-0406">Ion transport</keyword>
<evidence type="ECO:0000313" key="20">
    <source>
        <dbReference type="RefSeq" id="XP_018493734.2"/>
    </source>
</evidence>
<accession>A0AAJ7L4Q2</accession>
<evidence type="ECO:0000256" key="6">
    <source>
        <dbReference type="ARBA" id="ARBA00023018"/>
    </source>
</evidence>
<dbReference type="GeneID" id="108863639"/>
<keyword evidence="9 20" id="KW-0675">Receptor</keyword>
<dbReference type="InterPro" id="IPR028082">
    <property type="entry name" value="Peripla_BP_I"/>
</dbReference>